<comment type="similarity">
    <text evidence="5">Belongs to the ABC-2 integral membrane protein family.</text>
</comment>
<dbReference type="PROSITE" id="PS51012">
    <property type="entry name" value="ABC_TM2"/>
    <property type="match status" value="1"/>
</dbReference>
<keyword evidence="8" id="KW-1185">Reference proteome</keyword>
<feature type="transmembrane region" description="Helical" evidence="5">
    <location>
        <begin position="347"/>
        <end position="365"/>
    </location>
</feature>
<dbReference type="RefSeq" id="WP_131852295.1">
    <property type="nucleotide sequence ID" value="NZ_SKFH01000017.1"/>
</dbReference>
<keyword evidence="5" id="KW-0813">Transport</keyword>
<dbReference type="InterPro" id="IPR013525">
    <property type="entry name" value="ABC2_TM"/>
</dbReference>
<proteinExistence type="inferred from homology"/>
<dbReference type="PRINTS" id="PR00164">
    <property type="entry name" value="ABC2TRNSPORT"/>
</dbReference>
<dbReference type="InterPro" id="IPR052902">
    <property type="entry name" value="ABC-2_transporter"/>
</dbReference>
<dbReference type="EMBL" id="SKFH01000017">
    <property type="protein sequence ID" value="TCZ70146.1"/>
    <property type="molecule type" value="Genomic_DNA"/>
</dbReference>
<feature type="transmembrane region" description="Helical" evidence="5">
    <location>
        <begin position="226"/>
        <end position="246"/>
    </location>
</feature>
<evidence type="ECO:0000313" key="8">
    <source>
        <dbReference type="Proteomes" id="UP000295164"/>
    </source>
</evidence>
<evidence type="ECO:0000256" key="1">
    <source>
        <dbReference type="ARBA" id="ARBA00004141"/>
    </source>
</evidence>
<accession>A0A4R4DY52</accession>
<keyword evidence="5" id="KW-1003">Cell membrane</keyword>
<organism evidence="7 8">
    <name type="scientific">Flaviaesturariibacter aridisoli</name>
    <dbReference type="NCBI Taxonomy" id="2545761"/>
    <lineage>
        <taxon>Bacteria</taxon>
        <taxon>Pseudomonadati</taxon>
        <taxon>Bacteroidota</taxon>
        <taxon>Chitinophagia</taxon>
        <taxon>Chitinophagales</taxon>
        <taxon>Chitinophagaceae</taxon>
        <taxon>Flaviaestuariibacter</taxon>
    </lineage>
</organism>
<evidence type="ECO:0000259" key="6">
    <source>
        <dbReference type="PROSITE" id="PS51012"/>
    </source>
</evidence>
<protein>
    <recommendedName>
        <fullName evidence="5">Transport permease protein</fullName>
    </recommendedName>
</protein>
<dbReference type="OrthoDB" id="9778589at2"/>
<keyword evidence="3 5" id="KW-1133">Transmembrane helix</keyword>
<dbReference type="AlphaFoldDB" id="A0A4R4DY52"/>
<dbReference type="InterPro" id="IPR047817">
    <property type="entry name" value="ABC2_TM_bact-type"/>
</dbReference>
<evidence type="ECO:0000256" key="5">
    <source>
        <dbReference type="RuleBase" id="RU361157"/>
    </source>
</evidence>
<feature type="transmembrane region" description="Helical" evidence="5">
    <location>
        <begin position="28"/>
        <end position="46"/>
    </location>
</feature>
<evidence type="ECO:0000313" key="7">
    <source>
        <dbReference type="EMBL" id="TCZ70146.1"/>
    </source>
</evidence>
<dbReference type="GO" id="GO:0140359">
    <property type="term" value="F:ABC-type transporter activity"/>
    <property type="evidence" value="ECO:0007669"/>
    <property type="project" value="InterPro"/>
</dbReference>
<comment type="caution">
    <text evidence="7">The sequence shown here is derived from an EMBL/GenBank/DDBJ whole genome shotgun (WGS) entry which is preliminary data.</text>
</comment>
<feature type="transmembrane region" description="Helical" evidence="5">
    <location>
        <begin position="173"/>
        <end position="196"/>
    </location>
</feature>
<gene>
    <name evidence="7" type="ORF">E0486_11345</name>
</gene>
<dbReference type="PANTHER" id="PTHR43027">
    <property type="entry name" value="DOXORUBICIN RESISTANCE ABC TRANSPORTER PERMEASE PROTEIN DRRC-RELATED"/>
    <property type="match status" value="1"/>
</dbReference>
<evidence type="ECO:0000256" key="3">
    <source>
        <dbReference type="ARBA" id="ARBA00022989"/>
    </source>
</evidence>
<evidence type="ECO:0000256" key="2">
    <source>
        <dbReference type="ARBA" id="ARBA00022692"/>
    </source>
</evidence>
<dbReference type="PANTHER" id="PTHR43027:SF1">
    <property type="entry name" value="DOXORUBICIN RESISTANCE ABC TRANSPORTER PERMEASE PROTEIN DRRC-RELATED"/>
    <property type="match status" value="1"/>
</dbReference>
<dbReference type="Pfam" id="PF01061">
    <property type="entry name" value="ABC2_membrane"/>
    <property type="match status" value="1"/>
</dbReference>
<feature type="transmembrane region" description="Helical" evidence="5">
    <location>
        <begin position="288"/>
        <end position="306"/>
    </location>
</feature>
<feature type="domain" description="ABC transmembrane type-2" evidence="6">
    <location>
        <begin position="126"/>
        <end position="368"/>
    </location>
</feature>
<dbReference type="Proteomes" id="UP000295164">
    <property type="component" value="Unassembled WGS sequence"/>
</dbReference>
<dbReference type="GO" id="GO:0043190">
    <property type="term" value="C:ATP-binding cassette (ABC) transporter complex"/>
    <property type="evidence" value="ECO:0007669"/>
    <property type="project" value="InterPro"/>
</dbReference>
<keyword evidence="4 5" id="KW-0472">Membrane</keyword>
<name>A0A4R4DY52_9BACT</name>
<reference evidence="7 8" key="1">
    <citation type="submission" date="2019-03" db="EMBL/GenBank/DDBJ databases">
        <authorList>
            <person name="Kim M.K.M."/>
        </authorList>
    </citation>
    <scope>NUCLEOTIDE SEQUENCE [LARGE SCALE GENOMIC DNA]</scope>
    <source>
        <strain evidence="7 8">17J68-15</strain>
    </source>
</reference>
<feature type="transmembrane region" description="Helical" evidence="5">
    <location>
        <begin position="252"/>
        <end position="276"/>
    </location>
</feature>
<evidence type="ECO:0000256" key="4">
    <source>
        <dbReference type="ARBA" id="ARBA00023136"/>
    </source>
</evidence>
<keyword evidence="2 5" id="KW-0812">Transmembrane</keyword>
<comment type="subcellular location">
    <subcellularLocation>
        <location evidence="5">Cell membrane</location>
        <topology evidence="5">Multi-pass membrane protein</topology>
    </subcellularLocation>
    <subcellularLocation>
        <location evidence="1">Membrane</location>
        <topology evidence="1">Multi-pass membrane protein</topology>
    </subcellularLocation>
</comment>
<sequence>MSQPYSQVRAMLAITVASLRSTLKSPQAVFVGLFFPIVLIVIFGSIGGGGGSSVDVAFEKGTDSTTQVYQKLRHAEGLRIVPNNQPGKDIEEMLKKGRLTAILAIQKQPAGAPAPYQLQMRFTQASAKDLVVLRPVLRDAIHELETEVFTDRTEYVQIVPHFQPGREYKMIDFLLPGMIGFSLIGASIFSIAFVFFSMRETLVLKRLYSTPIRRGYIILGESLSRVIFQLLVVLVLIAFGYFFYHFTLANGIFTLLSMLFLSFLALLVFMGFGFFIASVARNQHVIPIYANLFMFPQYFLSGTFFSRDALPAFLQPVLKALPLTALNDSMRKVAFEGASLVTCWPEILILCAWGVVVYAATVRVFRWE</sequence>
<dbReference type="InterPro" id="IPR000412">
    <property type="entry name" value="ABC_2_transport"/>
</dbReference>